<dbReference type="PANTHER" id="PTHR30273:SF2">
    <property type="entry name" value="PROTEIN FECR"/>
    <property type="match status" value="1"/>
</dbReference>
<feature type="domain" description="FecR protein" evidence="1">
    <location>
        <begin position="126"/>
        <end position="219"/>
    </location>
</feature>
<comment type="caution">
    <text evidence="3">The sequence shown here is derived from an EMBL/GenBank/DDBJ whole genome shotgun (WGS) entry which is preliminary data.</text>
</comment>
<dbReference type="Gene3D" id="2.60.120.1440">
    <property type="match status" value="1"/>
</dbReference>
<evidence type="ECO:0000259" key="2">
    <source>
        <dbReference type="Pfam" id="PF16344"/>
    </source>
</evidence>
<dbReference type="PIRSF" id="PIRSF018266">
    <property type="entry name" value="FecR"/>
    <property type="match status" value="1"/>
</dbReference>
<dbReference type="Proteomes" id="UP000886851">
    <property type="component" value="Unassembled WGS sequence"/>
</dbReference>
<evidence type="ECO:0000313" key="3">
    <source>
        <dbReference type="EMBL" id="HIY87297.1"/>
    </source>
</evidence>
<name>A0A9D1ZGG3_9BACE</name>
<dbReference type="Gene3D" id="3.55.50.30">
    <property type="match status" value="1"/>
</dbReference>
<evidence type="ECO:0000259" key="1">
    <source>
        <dbReference type="Pfam" id="PF04773"/>
    </source>
</evidence>
<dbReference type="EMBL" id="DXCV01000012">
    <property type="protein sequence ID" value="HIY87297.1"/>
    <property type="molecule type" value="Genomic_DNA"/>
</dbReference>
<organism evidence="3 4">
    <name type="scientific">Candidatus Bacteroides pullicola</name>
    <dbReference type="NCBI Taxonomy" id="2838475"/>
    <lineage>
        <taxon>Bacteria</taxon>
        <taxon>Pseudomonadati</taxon>
        <taxon>Bacteroidota</taxon>
        <taxon>Bacteroidia</taxon>
        <taxon>Bacteroidales</taxon>
        <taxon>Bacteroidaceae</taxon>
        <taxon>Bacteroides</taxon>
    </lineage>
</organism>
<dbReference type="GO" id="GO:0016989">
    <property type="term" value="F:sigma factor antagonist activity"/>
    <property type="evidence" value="ECO:0007669"/>
    <property type="project" value="TreeGrafter"/>
</dbReference>
<feature type="domain" description="Protein FecR C-terminal" evidence="2">
    <location>
        <begin position="265"/>
        <end position="335"/>
    </location>
</feature>
<dbReference type="InterPro" id="IPR006860">
    <property type="entry name" value="FecR"/>
</dbReference>
<dbReference type="InterPro" id="IPR012373">
    <property type="entry name" value="Ferrdict_sens_TM"/>
</dbReference>
<dbReference type="InterPro" id="IPR032508">
    <property type="entry name" value="FecR_C"/>
</dbReference>
<sequence>MKENELYDIDAWIAEYLSGELGPTMKGELEAWVNASEENRRYFLQREELWFSAVCGEELEKFGANKAFEAFRRRIKAAEAQPAVGQSRWRKALRYVAAVAVLCMVAHFSYRQGGQDLKDTLAWIEVEAPAGSQTRMRLPDSTLVVLNAGSRMVYAQDFGVESREVQLEGEGYFEVTRNERQPFRVSSENIALTVLGTKFNFRDYPQEDEVVVSLREGLVTLDNRIREEAPMALKPDERMVMDKCQGRMKRERMATDSYLKWMDGKLEFDGTPLDKVIQVLERSYDASIRLEEDSLAGLRLYGSFNRNEQGLSDILDILQATGKINYRLQKDSVIIIY</sequence>
<reference evidence="3" key="2">
    <citation type="submission" date="2021-04" db="EMBL/GenBank/DDBJ databases">
        <authorList>
            <person name="Gilroy R."/>
        </authorList>
    </citation>
    <scope>NUCLEOTIDE SEQUENCE</scope>
    <source>
        <strain evidence="3">Gambia2-208</strain>
    </source>
</reference>
<evidence type="ECO:0000313" key="4">
    <source>
        <dbReference type="Proteomes" id="UP000886851"/>
    </source>
</evidence>
<dbReference type="Pfam" id="PF04773">
    <property type="entry name" value="FecR"/>
    <property type="match status" value="1"/>
</dbReference>
<dbReference type="AlphaFoldDB" id="A0A9D1ZGG3"/>
<dbReference type="PANTHER" id="PTHR30273">
    <property type="entry name" value="PERIPLASMIC SIGNAL SENSOR AND SIGMA FACTOR ACTIVATOR FECR-RELATED"/>
    <property type="match status" value="1"/>
</dbReference>
<proteinExistence type="predicted"/>
<reference evidence="3" key="1">
    <citation type="journal article" date="2021" name="PeerJ">
        <title>Extensive microbial diversity within the chicken gut microbiome revealed by metagenomics and culture.</title>
        <authorList>
            <person name="Gilroy R."/>
            <person name="Ravi A."/>
            <person name="Getino M."/>
            <person name="Pursley I."/>
            <person name="Horton D.L."/>
            <person name="Alikhan N.F."/>
            <person name="Baker D."/>
            <person name="Gharbi K."/>
            <person name="Hall N."/>
            <person name="Watson M."/>
            <person name="Adriaenssens E.M."/>
            <person name="Foster-Nyarko E."/>
            <person name="Jarju S."/>
            <person name="Secka A."/>
            <person name="Antonio M."/>
            <person name="Oren A."/>
            <person name="Chaudhuri R.R."/>
            <person name="La Ragione R."/>
            <person name="Hildebrand F."/>
            <person name="Pallen M.J."/>
        </authorList>
    </citation>
    <scope>NUCLEOTIDE SEQUENCE</scope>
    <source>
        <strain evidence="3">Gambia2-208</strain>
    </source>
</reference>
<protein>
    <submittedName>
        <fullName evidence="3">DUF4974 domain-containing protein</fullName>
    </submittedName>
</protein>
<gene>
    <name evidence="3" type="ORF">H9824_01165</name>
</gene>
<accession>A0A9D1ZGG3</accession>
<dbReference type="Pfam" id="PF16344">
    <property type="entry name" value="FecR_C"/>
    <property type="match status" value="1"/>
</dbReference>